<organism evidence="2 3">
    <name type="scientific">Lasiodiplodia theobromae</name>
    <dbReference type="NCBI Taxonomy" id="45133"/>
    <lineage>
        <taxon>Eukaryota</taxon>
        <taxon>Fungi</taxon>
        <taxon>Dikarya</taxon>
        <taxon>Ascomycota</taxon>
        <taxon>Pezizomycotina</taxon>
        <taxon>Dothideomycetes</taxon>
        <taxon>Dothideomycetes incertae sedis</taxon>
        <taxon>Botryosphaeriales</taxon>
        <taxon>Botryosphaeriaceae</taxon>
        <taxon>Lasiodiplodia</taxon>
    </lineage>
</organism>
<keyword evidence="3" id="KW-1185">Reference proteome</keyword>
<comment type="caution">
    <text evidence="2">The sequence shown here is derived from an EMBL/GenBank/DDBJ whole genome shotgun (WGS) entry which is preliminary data.</text>
</comment>
<protein>
    <submittedName>
        <fullName evidence="2">Uncharacterized protein</fullName>
    </submittedName>
</protein>
<feature type="region of interest" description="Disordered" evidence="1">
    <location>
        <begin position="258"/>
        <end position="305"/>
    </location>
</feature>
<evidence type="ECO:0000313" key="3">
    <source>
        <dbReference type="Proteomes" id="UP000325902"/>
    </source>
</evidence>
<dbReference type="EMBL" id="VCHE01000026">
    <property type="protein sequence ID" value="KAB2576149.1"/>
    <property type="molecule type" value="Genomic_DNA"/>
</dbReference>
<sequence>MQLPDEKPGDFSLFRQWMENELFFSHIDEVRKRKPFELARLFCFAGRMGALRLRNTCIDYLHMKAVDLISQPTGEDEDEEDSKELLEECINSWKRAIRWVLSNPGICPDSSRLLEFFTDFFAFSVLQHVRLLEQNLLSDLPAVFLEHVLDAVSAALARHVPGVPALSLHPAITIDVPTTTTTTTTMTEQIDGKTITVVKIDDDGDDNNTAGEAASAQLDTVVKTESGHEIVTVVKPRPKDKLFLPILTQSAVLRALTDGTWQRKEPRKKRGKKSKKKDNDEVNEGDSPEGSQGGNDDADHDDEHNLQTSTKSFFGITSLCKYHYHSSRKTRNDCTQKFRARGAQEVWCVVPSLRT</sequence>
<gene>
    <name evidence="2" type="ORF">DBV05_g5197</name>
</gene>
<proteinExistence type="predicted"/>
<feature type="compositionally biased region" description="Basic residues" evidence="1">
    <location>
        <begin position="265"/>
        <end position="276"/>
    </location>
</feature>
<reference evidence="2 3" key="1">
    <citation type="journal article" date="2019" name="Sci. Rep.">
        <title>A multi-omics analysis of the grapevine pathogen Lasiodiplodia theobromae reveals that temperature affects the expression of virulence- and pathogenicity-related genes.</title>
        <authorList>
            <person name="Felix C."/>
            <person name="Meneses R."/>
            <person name="Goncalves M.F.M."/>
            <person name="Tilleman L."/>
            <person name="Duarte A.S."/>
            <person name="Jorrin-Novo J.V."/>
            <person name="Van de Peer Y."/>
            <person name="Deforce D."/>
            <person name="Van Nieuwerburgh F."/>
            <person name="Esteves A.C."/>
            <person name="Alves A."/>
        </authorList>
    </citation>
    <scope>NUCLEOTIDE SEQUENCE [LARGE SCALE GENOMIC DNA]</scope>
    <source>
        <strain evidence="2 3">LA-SOL3</strain>
    </source>
</reference>
<evidence type="ECO:0000313" key="2">
    <source>
        <dbReference type="EMBL" id="KAB2576149.1"/>
    </source>
</evidence>
<dbReference type="AlphaFoldDB" id="A0A5N5DEE5"/>
<evidence type="ECO:0000256" key="1">
    <source>
        <dbReference type="SAM" id="MobiDB-lite"/>
    </source>
</evidence>
<dbReference type="Proteomes" id="UP000325902">
    <property type="component" value="Unassembled WGS sequence"/>
</dbReference>
<accession>A0A5N5DEE5</accession>
<name>A0A5N5DEE5_9PEZI</name>